<name>A0A9Q0FYT2_9ROSI</name>
<evidence type="ECO:0000313" key="1">
    <source>
        <dbReference type="EMBL" id="KAJ4839180.1"/>
    </source>
</evidence>
<reference evidence="1" key="1">
    <citation type="submission" date="2022-02" db="EMBL/GenBank/DDBJ databases">
        <authorList>
            <person name="Henning P.M."/>
            <person name="McCubbin A.G."/>
            <person name="Shore J.S."/>
        </authorList>
    </citation>
    <scope>NUCLEOTIDE SEQUENCE</scope>
    <source>
        <strain evidence="1">F60SS</strain>
        <tissue evidence="1">Leaves</tissue>
    </source>
</reference>
<reference evidence="1" key="2">
    <citation type="journal article" date="2023" name="Plants (Basel)">
        <title>Annotation of the Turnera subulata (Passifloraceae) Draft Genome Reveals the S-Locus Evolved after the Divergence of Turneroideae from Passifloroideae in a Stepwise Manner.</title>
        <authorList>
            <person name="Henning P.M."/>
            <person name="Roalson E.H."/>
            <person name="Mir W."/>
            <person name="McCubbin A.G."/>
            <person name="Shore J.S."/>
        </authorList>
    </citation>
    <scope>NUCLEOTIDE SEQUENCE</scope>
    <source>
        <strain evidence="1">F60SS</strain>
    </source>
</reference>
<accession>A0A9Q0FYT2</accession>
<dbReference type="GO" id="GO:0015919">
    <property type="term" value="P:peroxisomal membrane transport"/>
    <property type="evidence" value="ECO:0007669"/>
    <property type="project" value="InterPro"/>
</dbReference>
<organism evidence="1 2">
    <name type="scientific">Turnera subulata</name>
    <dbReference type="NCBI Taxonomy" id="218843"/>
    <lineage>
        <taxon>Eukaryota</taxon>
        <taxon>Viridiplantae</taxon>
        <taxon>Streptophyta</taxon>
        <taxon>Embryophyta</taxon>
        <taxon>Tracheophyta</taxon>
        <taxon>Spermatophyta</taxon>
        <taxon>Magnoliopsida</taxon>
        <taxon>eudicotyledons</taxon>
        <taxon>Gunneridae</taxon>
        <taxon>Pentapetalae</taxon>
        <taxon>rosids</taxon>
        <taxon>fabids</taxon>
        <taxon>Malpighiales</taxon>
        <taxon>Passifloraceae</taxon>
        <taxon>Turnera</taxon>
    </lineage>
</organism>
<keyword evidence="2" id="KW-1185">Reference proteome</keyword>
<sequence length="101" mass="11202">MYEEAAALASSIIKRLTQQQQQLRERNHNEPIVVVGEMNDNELHDMIESAGMVLVQSLNQLGRTSEILNEPKSLFVSAAAVPVQVFLTGYSLPVLLTATFF</sequence>
<dbReference type="AlphaFoldDB" id="A0A9Q0FYT2"/>
<dbReference type="PANTHER" id="PTHR36361:SF1">
    <property type="entry name" value="PROTEIN APEM9"/>
    <property type="match status" value="1"/>
</dbReference>
<protein>
    <submittedName>
        <fullName evidence="1">Uncharacterized protein</fullName>
    </submittedName>
</protein>
<proteinExistence type="predicted"/>
<comment type="caution">
    <text evidence="1">The sequence shown here is derived from an EMBL/GenBank/DDBJ whole genome shotgun (WGS) entry which is preliminary data.</text>
</comment>
<dbReference type="Proteomes" id="UP001141552">
    <property type="component" value="Unassembled WGS sequence"/>
</dbReference>
<evidence type="ECO:0000313" key="2">
    <source>
        <dbReference type="Proteomes" id="UP001141552"/>
    </source>
</evidence>
<dbReference type="OrthoDB" id="1919407at2759"/>
<dbReference type="EMBL" id="JAKUCV010003386">
    <property type="protein sequence ID" value="KAJ4839180.1"/>
    <property type="molecule type" value="Genomic_DNA"/>
</dbReference>
<dbReference type="PANTHER" id="PTHR36361">
    <property type="entry name" value="PROTEIN APEM9"/>
    <property type="match status" value="1"/>
</dbReference>
<dbReference type="InterPro" id="IPR034571">
    <property type="entry name" value="APEM9"/>
</dbReference>
<gene>
    <name evidence="1" type="ORF">Tsubulata_012927</name>
</gene>